<name>A0A4Y2LWA8_ARAVE</name>
<organism evidence="1 2">
    <name type="scientific">Araneus ventricosus</name>
    <name type="common">Orbweaver spider</name>
    <name type="synonym">Epeira ventricosa</name>
    <dbReference type="NCBI Taxonomy" id="182803"/>
    <lineage>
        <taxon>Eukaryota</taxon>
        <taxon>Metazoa</taxon>
        <taxon>Ecdysozoa</taxon>
        <taxon>Arthropoda</taxon>
        <taxon>Chelicerata</taxon>
        <taxon>Arachnida</taxon>
        <taxon>Araneae</taxon>
        <taxon>Araneomorphae</taxon>
        <taxon>Entelegynae</taxon>
        <taxon>Araneoidea</taxon>
        <taxon>Araneidae</taxon>
        <taxon>Araneus</taxon>
    </lineage>
</organism>
<evidence type="ECO:0000313" key="2">
    <source>
        <dbReference type="Proteomes" id="UP000499080"/>
    </source>
</evidence>
<accession>A0A4Y2LWA8</accession>
<proteinExistence type="predicted"/>
<dbReference type="EMBL" id="BGPR01006410">
    <property type="protein sequence ID" value="GBN18739.1"/>
    <property type="molecule type" value="Genomic_DNA"/>
</dbReference>
<gene>
    <name evidence="1" type="ORF">AVEN_120003_1</name>
</gene>
<keyword evidence="2" id="KW-1185">Reference proteome</keyword>
<protein>
    <submittedName>
        <fullName evidence="1">Uncharacterized protein</fullName>
    </submittedName>
</protein>
<evidence type="ECO:0000313" key="1">
    <source>
        <dbReference type="EMBL" id="GBN18739.1"/>
    </source>
</evidence>
<reference evidence="1 2" key="1">
    <citation type="journal article" date="2019" name="Sci. Rep.">
        <title>Orb-weaving spider Araneus ventricosus genome elucidates the spidroin gene catalogue.</title>
        <authorList>
            <person name="Kono N."/>
            <person name="Nakamura H."/>
            <person name="Ohtoshi R."/>
            <person name="Moran D.A.P."/>
            <person name="Shinohara A."/>
            <person name="Yoshida Y."/>
            <person name="Fujiwara M."/>
            <person name="Mori M."/>
            <person name="Tomita M."/>
            <person name="Arakawa K."/>
        </authorList>
    </citation>
    <scope>NUCLEOTIDE SEQUENCE [LARGE SCALE GENOMIC DNA]</scope>
</reference>
<sequence length="102" mass="10864">MCVKLFILGRVGQSPISGATPKVNGTKSLIDCIPLFQGQKVLAHAHFAFVAVLKVSNPYRLTVGKKLRGPSQNSPRVASKGDVNITMMCNASSATIMLLILP</sequence>
<dbReference type="Proteomes" id="UP000499080">
    <property type="component" value="Unassembled WGS sequence"/>
</dbReference>
<comment type="caution">
    <text evidence="1">The sequence shown here is derived from an EMBL/GenBank/DDBJ whole genome shotgun (WGS) entry which is preliminary data.</text>
</comment>
<dbReference type="AlphaFoldDB" id="A0A4Y2LWA8"/>